<dbReference type="Gene3D" id="3.20.20.70">
    <property type="entry name" value="Aldolase class I"/>
    <property type="match status" value="1"/>
</dbReference>
<evidence type="ECO:0000259" key="7">
    <source>
        <dbReference type="Pfam" id="PF01207"/>
    </source>
</evidence>
<evidence type="ECO:0000313" key="9">
    <source>
        <dbReference type="Proteomes" id="UP001214415"/>
    </source>
</evidence>
<dbReference type="PIRSF" id="PIRSF006621">
    <property type="entry name" value="Dus"/>
    <property type="match status" value="1"/>
</dbReference>
<keyword evidence="1 5" id="KW-0285">Flavoprotein</keyword>
<dbReference type="Pfam" id="PF01207">
    <property type="entry name" value="Dus"/>
    <property type="match status" value="2"/>
</dbReference>
<dbReference type="InterPro" id="IPR035587">
    <property type="entry name" value="DUS-like_FMN-bd"/>
</dbReference>
<dbReference type="GO" id="GO:0017150">
    <property type="term" value="F:tRNA dihydrouridine synthase activity"/>
    <property type="evidence" value="ECO:0007669"/>
    <property type="project" value="InterPro"/>
</dbReference>
<dbReference type="EMBL" id="CP119902">
    <property type="protein sequence ID" value="WFD23280.1"/>
    <property type="molecule type" value="Genomic_DNA"/>
</dbReference>
<dbReference type="SUPFAM" id="SSF51395">
    <property type="entry name" value="FMN-linked oxidoreductases"/>
    <property type="match status" value="1"/>
</dbReference>
<keyword evidence="6" id="KW-0547">Nucleotide-binding</keyword>
<comment type="cofactor">
    <cofactor evidence="5 6">
        <name>FMN</name>
        <dbReference type="ChEBI" id="CHEBI:58210"/>
    </cofactor>
</comment>
<evidence type="ECO:0000256" key="1">
    <source>
        <dbReference type="ARBA" id="ARBA00022630"/>
    </source>
</evidence>
<keyword evidence="3 5" id="KW-0819">tRNA processing</keyword>
<evidence type="ECO:0000256" key="6">
    <source>
        <dbReference type="PIRSR" id="PIRSR006621-2"/>
    </source>
</evidence>
<keyword evidence="4 5" id="KW-0560">Oxidoreductase</keyword>
<comment type="similarity">
    <text evidence="5">Belongs to the dus family.</text>
</comment>
<feature type="binding site" evidence="6">
    <location>
        <begin position="280"/>
        <end position="281"/>
    </location>
    <ligand>
        <name>FMN</name>
        <dbReference type="ChEBI" id="CHEBI:58210"/>
    </ligand>
</feature>
<name>A0AAF0ECX1_9BASI</name>
<feature type="binding site" evidence="6">
    <location>
        <begin position="25"/>
        <end position="27"/>
    </location>
    <ligand>
        <name>FMN</name>
        <dbReference type="ChEBI" id="CHEBI:58210"/>
    </ligand>
</feature>
<reference evidence="8" key="1">
    <citation type="submission" date="2023-03" db="EMBL/GenBank/DDBJ databases">
        <title>Mating type loci evolution in Malassezia.</title>
        <authorList>
            <person name="Coelho M.A."/>
        </authorList>
    </citation>
    <scope>NUCLEOTIDE SEQUENCE</scope>
    <source>
        <strain evidence="8">CBS 12830</strain>
    </source>
</reference>
<dbReference type="PANTHER" id="PTHR11082">
    <property type="entry name" value="TRNA-DIHYDROURIDINE SYNTHASE"/>
    <property type="match status" value="1"/>
</dbReference>
<keyword evidence="9" id="KW-1185">Reference proteome</keyword>
<accession>A0AAF0ECX1</accession>
<dbReference type="PANTHER" id="PTHR11082:SF31">
    <property type="entry name" value="TRNA-DIHYDROURIDINE(20A_20B) SYNTHASE [NAD(P)+]-LIKE"/>
    <property type="match status" value="1"/>
</dbReference>
<proteinExistence type="inferred from homology"/>
<dbReference type="GO" id="GO:0050660">
    <property type="term" value="F:flavin adenine dinucleotide binding"/>
    <property type="evidence" value="ECO:0007669"/>
    <property type="project" value="InterPro"/>
</dbReference>
<comment type="function">
    <text evidence="5">Catalyzes the synthesis of dihydrouridine, a modified base found in the D-loop of most tRNAs.</text>
</comment>
<sequence>MATAAVSLPPHHLLSNYDDINVCAPMVRYSKLPFRALVAQYDTHITTTPMILATEFSRHPYARDADFSTNATERGEFELHPLHGSTSKHTDKLRGSLVCQLAASEPAPLADAAELVSPFVDGIDLNCGPQPWAYAEHIGSYLLRQPETVADMVRAVKGRLGAGYCVSVKIRIDTDLSRTNTLICNALHAGASLITVHGRTRHQSSASDPVNLDAVKFAIECANACGLQTARGVSPGDAWVQGEDGGAGGLAPCVVNGDIWTRDDAQAWRARTGARGAMSARGLLANPALFSGASRTPPAAVADFVDKSLLWGLPPALLQ</sequence>
<dbReference type="AlphaFoldDB" id="A0AAF0ECX1"/>
<protein>
    <recommendedName>
        <fullName evidence="5">tRNA-dihydrouridine synthase</fullName>
        <ecNumber evidence="5">1.3.1.-</ecNumber>
    </recommendedName>
</protein>
<evidence type="ECO:0000256" key="3">
    <source>
        <dbReference type="ARBA" id="ARBA00022694"/>
    </source>
</evidence>
<evidence type="ECO:0000313" key="8">
    <source>
        <dbReference type="EMBL" id="WFD23280.1"/>
    </source>
</evidence>
<keyword evidence="2 5" id="KW-0288">FMN</keyword>
<evidence type="ECO:0000256" key="2">
    <source>
        <dbReference type="ARBA" id="ARBA00022643"/>
    </source>
</evidence>
<dbReference type="EC" id="1.3.1.-" evidence="5"/>
<organism evidence="8 9">
    <name type="scientific">Malassezia equina</name>
    <dbReference type="NCBI Taxonomy" id="1381935"/>
    <lineage>
        <taxon>Eukaryota</taxon>
        <taxon>Fungi</taxon>
        <taxon>Dikarya</taxon>
        <taxon>Basidiomycota</taxon>
        <taxon>Ustilaginomycotina</taxon>
        <taxon>Malasseziomycetes</taxon>
        <taxon>Malasseziales</taxon>
        <taxon>Malasseziaceae</taxon>
        <taxon>Malassezia</taxon>
    </lineage>
</organism>
<gene>
    <name evidence="8" type="primary">DUS4</name>
    <name evidence="8" type="ORF">MEQU1_001969</name>
</gene>
<evidence type="ECO:0000256" key="4">
    <source>
        <dbReference type="ARBA" id="ARBA00023002"/>
    </source>
</evidence>
<dbReference type="InterPro" id="IPR013785">
    <property type="entry name" value="Aldolase_TIM"/>
</dbReference>
<feature type="domain" description="DUS-like FMN-binding" evidence="7">
    <location>
        <begin position="252"/>
        <end position="292"/>
    </location>
</feature>
<feature type="binding site" evidence="6">
    <location>
        <position position="197"/>
    </location>
    <ligand>
        <name>FMN</name>
        <dbReference type="ChEBI" id="CHEBI:58210"/>
    </ligand>
</feature>
<dbReference type="Proteomes" id="UP001214415">
    <property type="component" value="Chromosome 3"/>
</dbReference>
<evidence type="ECO:0000256" key="5">
    <source>
        <dbReference type="PIRNR" id="PIRNR006621"/>
    </source>
</evidence>
<feature type="domain" description="DUS-like FMN-binding" evidence="7">
    <location>
        <begin position="23"/>
        <end position="216"/>
    </location>
</feature>
<dbReference type="CDD" id="cd02801">
    <property type="entry name" value="DUS_like_FMN"/>
    <property type="match status" value="1"/>
</dbReference>
<feature type="binding site" evidence="6">
    <location>
        <position position="100"/>
    </location>
    <ligand>
        <name>FMN</name>
        <dbReference type="ChEBI" id="CHEBI:58210"/>
    </ligand>
</feature>
<dbReference type="InterPro" id="IPR001269">
    <property type="entry name" value="DUS_fam"/>
</dbReference>